<evidence type="ECO:0000256" key="1">
    <source>
        <dbReference type="SAM" id="MobiDB-lite"/>
    </source>
</evidence>
<reference evidence="3" key="1">
    <citation type="journal article" date="2019" name="Int. J. Syst. Evol. Microbiol.">
        <title>The Global Catalogue of Microorganisms (GCM) 10K type strain sequencing project: providing services to taxonomists for standard genome sequencing and annotation.</title>
        <authorList>
            <consortium name="The Broad Institute Genomics Platform"/>
            <consortium name="The Broad Institute Genome Sequencing Center for Infectious Disease"/>
            <person name="Wu L."/>
            <person name="Ma J."/>
        </authorList>
    </citation>
    <scope>NUCLEOTIDE SEQUENCE [LARGE SCALE GENOMIC DNA]</scope>
    <source>
        <strain evidence="3">NBRC 108728</strain>
    </source>
</reference>
<dbReference type="Proteomes" id="UP001321486">
    <property type="component" value="Chromosome"/>
</dbReference>
<dbReference type="RefSeq" id="WP_286344504.1">
    <property type="nucleotide sequence ID" value="NZ_AP027732.1"/>
</dbReference>
<protein>
    <recommendedName>
        <fullName evidence="4">Amidohydrolase</fullName>
    </recommendedName>
</protein>
<evidence type="ECO:0008006" key="4">
    <source>
        <dbReference type="Google" id="ProtNLM"/>
    </source>
</evidence>
<gene>
    <name evidence="2" type="ORF">GCM10025867_40750</name>
</gene>
<dbReference type="EMBL" id="AP027732">
    <property type="protein sequence ID" value="BDZ51834.1"/>
    <property type="molecule type" value="Genomic_DNA"/>
</dbReference>
<evidence type="ECO:0000313" key="3">
    <source>
        <dbReference type="Proteomes" id="UP001321486"/>
    </source>
</evidence>
<evidence type="ECO:0000313" key="2">
    <source>
        <dbReference type="EMBL" id="BDZ51834.1"/>
    </source>
</evidence>
<organism evidence="2 3">
    <name type="scientific">Frondihabitans sucicola</name>
    <dbReference type="NCBI Taxonomy" id="1268041"/>
    <lineage>
        <taxon>Bacteria</taxon>
        <taxon>Bacillati</taxon>
        <taxon>Actinomycetota</taxon>
        <taxon>Actinomycetes</taxon>
        <taxon>Micrococcales</taxon>
        <taxon>Microbacteriaceae</taxon>
        <taxon>Frondihabitans</taxon>
    </lineage>
</organism>
<proteinExistence type="predicted"/>
<sequence length="69" mass="7329">MLEAGTTATTTTSRPPASPAAPTAAAATRIDLHQHLLPPAFLDALRSRTVVPRLIDEWTLLTEGSRPTP</sequence>
<keyword evidence="3" id="KW-1185">Reference proteome</keyword>
<name>A0ABN6Y417_9MICO</name>
<accession>A0ABN6Y417</accession>
<feature type="region of interest" description="Disordered" evidence="1">
    <location>
        <begin position="1"/>
        <end position="25"/>
    </location>
</feature>